<proteinExistence type="predicted"/>
<reference evidence="2 3" key="1">
    <citation type="submission" date="2021-08" db="EMBL/GenBank/DDBJ databases">
        <title>Comparative Genomics Analysis of the Genus Qipengyuania Reveals Extensive Genetic Diversity and Metabolic Versatility, Including the Description of Fifteen Novel Species.</title>
        <authorList>
            <person name="Liu Y."/>
        </authorList>
    </citation>
    <scope>NUCLEOTIDE SEQUENCE [LARGE SCALE GENOMIC DNA]</scope>
    <source>
        <strain evidence="2 3">YG27</strain>
    </source>
</reference>
<keyword evidence="1" id="KW-0472">Membrane</keyword>
<evidence type="ECO:0000313" key="2">
    <source>
        <dbReference type="EMBL" id="MBX7500993.1"/>
    </source>
</evidence>
<keyword evidence="1" id="KW-0812">Transmembrane</keyword>
<evidence type="ECO:0000313" key="3">
    <source>
        <dbReference type="Proteomes" id="UP000782554"/>
    </source>
</evidence>
<dbReference type="RefSeq" id="WP_221601701.1">
    <property type="nucleotide sequence ID" value="NZ_JAIGNU010000001.1"/>
</dbReference>
<protein>
    <recommendedName>
        <fullName evidence="4">DUF1206 domain-containing protein</fullName>
    </recommendedName>
</protein>
<evidence type="ECO:0000256" key="1">
    <source>
        <dbReference type="SAM" id="Phobius"/>
    </source>
</evidence>
<comment type="caution">
    <text evidence="2">The sequence shown here is derived from an EMBL/GenBank/DDBJ whole genome shotgun (WGS) entry which is preliminary data.</text>
</comment>
<dbReference type="Proteomes" id="UP000782554">
    <property type="component" value="Unassembled WGS sequence"/>
</dbReference>
<evidence type="ECO:0008006" key="4">
    <source>
        <dbReference type="Google" id="ProtNLM"/>
    </source>
</evidence>
<organism evidence="2 3">
    <name type="scientific">Qipengyuania mesophila</name>
    <dbReference type="NCBI Taxonomy" id="2867246"/>
    <lineage>
        <taxon>Bacteria</taxon>
        <taxon>Pseudomonadati</taxon>
        <taxon>Pseudomonadota</taxon>
        <taxon>Alphaproteobacteria</taxon>
        <taxon>Sphingomonadales</taxon>
        <taxon>Erythrobacteraceae</taxon>
        <taxon>Qipengyuania</taxon>
    </lineage>
</organism>
<gene>
    <name evidence="2" type="ORF">K3181_06030</name>
</gene>
<sequence>MNRRDPLIDGWASIVRSTWRAFSVFSILLVLAILHQQQSGAFAEMGHAAVLADVLKAAFLLFLASFITALIFHYVGRRRLHGSDADERKN</sequence>
<accession>A0ABS7JTK5</accession>
<keyword evidence="3" id="KW-1185">Reference proteome</keyword>
<dbReference type="EMBL" id="JAIGNU010000001">
    <property type="protein sequence ID" value="MBX7500993.1"/>
    <property type="molecule type" value="Genomic_DNA"/>
</dbReference>
<feature type="transmembrane region" description="Helical" evidence="1">
    <location>
        <begin position="57"/>
        <end position="75"/>
    </location>
</feature>
<feature type="transmembrane region" description="Helical" evidence="1">
    <location>
        <begin position="21"/>
        <end position="37"/>
    </location>
</feature>
<name>A0ABS7JTK5_9SPHN</name>
<keyword evidence="1" id="KW-1133">Transmembrane helix</keyword>